<name>A0ACC0D9F4_9PEZI</name>
<keyword evidence="2" id="KW-1185">Reference proteome</keyword>
<evidence type="ECO:0000313" key="2">
    <source>
        <dbReference type="Proteomes" id="UP001497680"/>
    </source>
</evidence>
<dbReference type="EMBL" id="MU394296">
    <property type="protein sequence ID" value="KAI6089374.1"/>
    <property type="molecule type" value="Genomic_DNA"/>
</dbReference>
<sequence length="309" mass="34070">MYPEPQPGHGTASHLSDPALAILQLAPWATLISWFQYRCWTSMLGLRGSLVPVQDTAPMSYTESTLVRSTPPRLTRSCPRMGHWPAGRALARRSTLRFKRPWESGVEFLLSSTDSTQVRREALHPHIRDAMVVSPPWKARDASADDAIASSSTAGHRALFLSSGGRESVRMTGISRVHSGPVPSTHYGVTRVLVPVNLGAGAWPHQVRGQARSRSRLSILQLDSPRQTSAKSRLQLPSCPWPRSSRRLNPPTRMMSFRRHLSDSETVKATGLTLLHRPCMAWNLFAARPGRCLFGDIYGTAPICPDGGN</sequence>
<accession>A0ACC0D9F4</accession>
<proteinExistence type="predicted"/>
<comment type="caution">
    <text evidence="1">The sequence shown here is derived from an EMBL/GenBank/DDBJ whole genome shotgun (WGS) entry which is preliminary data.</text>
</comment>
<protein>
    <submittedName>
        <fullName evidence="1">Uncharacterized protein</fullName>
    </submittedName>
</protein>
<gene>
    <name evidence="1" type="ORF">F4821DRAFT_62356</name>
</gene>
<reference evidence="1 2" key="1">
    <citation type="journal article" date="2022" name="New Phytol.">
        <title>Ecological generalism drives hyperdiversity of secondary metabolite gene clusters in xylarialean endophytes.</title>
        <authorList>
            <person name="Franco M.E.E."/>
            <person name="Wisecaver J.H."/>
            <person name="Arnold A.E."/>
            <person name="Ju Y.M."/>
            <person name="Slot J.C."/>
            <person name="Ahrendt S."/>
            <person name="Moore L.P."/>
            <person name="Eastman K.E."/>
            <person name="Scott K."/>
            <person name="Konkel Z."/>
            <person name="Mondo S.J."/>
            <person name="Kuo A."/>
            <person name="Hayes R.D."/>
            <person name="Haridas S."/>
            <person name="Andreopoulos B."/>
            <person name="Riley R."/>
            <person name="LaButti K."/>
            <person name="Pangilinan J."/>
            <person name="Lipzen A."/>
            <person name="Amirebrahimi M."/>
            <person name="Yan J."/>
            <person name="Adam C."/>
            <person name="Keymanesh K."/>
            <person name="Ng V."/>
            <person name="Louie K."/>
            <person name="Northen T."/>
            <person name="Drula E."/>
            <person name="Henrissat B."/>
            <person name="Hsieh H.M."/>
            <person name="Youens-Clark K."/>
            <person name="Lutzoni F."/>
            <person name="Miadlikowska J."/>
            <person name="Eastwood D.C."/>
            <person name="Hamelin R.C."/>
            <person name="Grigoriev I.V."/>
            <person name="U'Ren J.M."/>
        </authorList>
    </citation>
    <scope>NUCLEOTIDE SEQUENCE [LARGE SCALE GENOMIC DNA]</scope>
    <source>
        <strain evidence="1 2">ER1909</strain>
    </source>
</reference>
<organism evidence="1 2">
    <name type="scientific">Hypoxylon rubiginosum</name>
    <dbReference type="NCBI Taxonomy" id="110542"/>
    <lineage>
        <taxon>Eukaryota</taxon>
        <taxon>Fungi</taxon>
        <taxon>Dikarya</taxon>
        <taxon>Ascomycota</taxon>
        <taxon>Pezizomycotina</taxon>
        <taxon>Sordariomycetes</taxon>
        <taxon>Xylariomycetidae</taxon>
        <taxon>Xylariales</taxon>
        <taxon>Hypoxylaceae</taxon>
        <taxon>Hypoxylon</taxon>
    </lineage>
</organism>
<evidence type="ECO:0000313" key="1">
    <source>
        <dbReference type="EMBL" id="KAI6089374.1"/>
    </source>
</evidence>
<dbReference type="Proteomes" id="UP001497680">
    <property type="component" value="Unassembled WGS sequence"/>
</dbReference>